<evidence type="ECO:0000313" key="10">
    <source>
        <dbReference type="Proteomes" id="UP000232722"/>
    </source>
</evidence>
<evidence type="ECO:0000313" key="9">
    <source>
        <dbReference type="EMBL" id="PKC11905.1"/>
    </source>
</evidence>
<dbReference type="PROSITE" id="PS50102">
    <property type="entry name" value="RRM"/>
    <property type="match status" value="1"/>
</dbReference>
<dbReference type="PANTHER" id="PTHR23079:SF55">
    <property type="entry name" value="RNA-DIRECTED RNA POLYMERASE"/>
    <property type="match status" value="1"/>
</dbReference>
<dbReference type="AlphaFoldDB" id="A0A2I1DX00"/>
<accession>A0A2I1DX00</accession>
<comment type="similarity">
    <text evidence="1 8">Belongs to the RdRP family.</text>
</comment>
<dbReference type="VEuPathDB" id="FungiDB:RhiirFUN_008611"/>
<dbReference type="Pfam" id="PF05183">
    <property type="entry name" value="RdRP"/>
    <property type="match status" value="1"/>
</dbReference>
<protein>
    <recommendedName>
        <fullName evidence="8">RNA-dependent RNA polymerase</fullName>
        <ecNumber evidence="8">2.7.7.48</ecNumber>
    </recommendedName>
</protein>
<dbReference type="CDD" id="cd00590">
    <property type="entry name" value="RRM_SF"/>
    <property type="match status" value="1"/>
</dbReference>
<dbReference type="Pfam" id="PF00076">
    <property type="entry name" value="RRM_1"/>
    <property type="match status" value="1"/>
</dbReference>
<dbReference type="GO" id="GO:0003723">
    <property type="term" value="F:RNA binding"/>
    <property type="evidence" value="ECO:0007669"/>
    <property type="project" value="UniProtKB-UniRule"/>
</dbReference>
<dbReference type="GO" id="GO:0003968">
    <property type="term" value="F:RNA-directed RNA polymerase activity"/>
    <property type="evidence" value="ECO:0007669"/>
    <property type="project" value="UniProtKB-KW"/>
</dbReference>
<evidence type="ECO:0000256" key="8">
    <source>
        <dbReference type="RuleBase" id="RU363098"/>
    </source>
</evidence>
<evidence type="ECO:0000256" key="1">
    <source>
        <dbReference type="ARBA" id="ARBA00005762"/>
    </source>
</evidence>
<dbReference type="EMBL" id="LLXJ01000281">
    <property type="protein sequence ID" value="PKC11905.1"/>
    <property type="molecule type" value="Genomic_DNA"/>
</dbReference>
<dbReference type="InterPro" id="IPR057596">
    <property type="entry name" value="RDRP_core"/>
</dbReference>
<evidence type="ECO:0000256" key="6">
    <source>
        <dbReference type="ARBA" id="ARBA00023158"/>
    </source>
</evidence>
<keyword evidence="3 8" id="KW-0808">Transferase</keyword>
<dbReference type="VEuPathDB" id="FungiDB:RhiirA1_497860"/>
<proteinExistence type="inferred from homology"/>
<dbReference type="GO" id="GO:0031380">
    <property type="term" value="C:nuclear RNA-directed RNA polymerase complex"/>
    <property type="evidence" value="ECO:0007669"/>
    <property type="project" value="TreeGrafter"/>
</dbReference>
<dbReference type="Proteomes" id="UP000232722">
    <property type="component" value="Unassembled WGS sequence"/>
</dbReference>
<comment type="catalytic activity">
    <reaction evidence="7 8">
        <text>RNA(n) + a ribonucleoside 5'-triphosphate = RNA(n+1) + diphosphate</text>
        <dbReference type="Rhea" id="RHEA:21248"/>
        <dbReference type="Rhea" id="RHEA-COMP:14527"/>
        <dbReference type="Rhea" id="RHEA-COMP:17342"/>
        <dbReference type="ChEBI" id="CHEBI:33019"/>
        <dbReference type="ChEBI" id="CHEBI:61557"/>
        <dbReference type="ChEBI" id="CHEBI:140395"/>
        <dbReference type="EC" id="2.7.7.48"/>
    </reaction>
</comment>
<name>A0A2I1DX00_9GLOM</name>
<comment type="caution">
    <text evidence="9">The sequence shown here is derived from an EMBL/GenBank/DDBJ whole genome shotgun (WGS) entry which is preliminary data.</text>
</comment>
<keyword evidence="2 8" id="KW-0696">RNA-directed RNA polymerase</keyword>
<reference evidence="9 10" key="2">
    <citation type="submission" date="2017-09" db="EMBL/GenBank/DDBJ databases">
        <title>Extensive intraspecific genome diversity in a model arbuscular mycorrhizal fungus.</title>
        <authorList>
            <person name="Chen E.C."/>
            <person name="Morin E."/>
            <person name="Beaudet D."/>
            <person name="Noel J."/>
            <person name="Ndikumana S."/>
            <person name="Charron P."/>
            <person name="St-Onge C."/>
            <person name="Giorgi J."/>
            <person name="Grigoriev I.V."/>
            <person name="Roux C."/>
            <person name="Martin F.M."/>
            <person name="Corradi N."/>
        </authorList>
    </citation>
    <scope>NUCLEOTIDE SEQUENCE [LARGE SCALE GENOMIC DNA]</scope>
    <source>
        <strain evidence="9 10">A5</strain>
    </source>
</reference>
<dbReference type="PANTHER" id="PTHR23079">
    <property type="entry name" value="RNA-DEPENDENT RNA POLYMERASE"/>
    <property type="match status" value="1"/>
</dbReference>
<dbReference type="EC" id="2.7.7.48" evidence="8"/>
<keyword evidence="6" id="KW-0943">RNA-mediated gene silencing</keyword>
<dbReference type="GO" id="GO:0030422">
    <property type="term" value="P:siRNA processing"/>
    <property type="evidence" value="ECO:0007669"/>
    <property type="project" value="TreeGrafter"/>
</dbReference>
<keyword evidence="4 8" id="KW-0548">Nucleotidyltransferase</keyword>
<dbReference type="InterPro" id="IPR012677">
    <property type="entry name" value="Nucleotide-bd_a/b_plait_sf"/>
</dbReference>
<dbReference type="SMART" id="SM00360">
    <property type="entry name" value="RRM"/>
    <property type="match status" value="1"/>
</dbReference>
<evidence type="ECO:0000256" key="7">
    <source>
        <dbReference type="ARBA" id="ARBA00048744"/>
    </source>
</evidence>
<organism evidence="9 10">
    <name type="scientific">Rhizophagus irregularis</name>
    <dbReference type="NCBI Taxonomy" id="588596"/>
    <lineage>
        <taxon>Eukaryota</taxon>
        <taxon>Fungi</taxon>
        <taxon>Fungi incertae sedis</taxon>
        <taxon>Mucoromycota</taxon>
        <taxon>Glomeromycotina</taxon>
        <taxon>Glomeromycetes</taxon>
        <taxon>Glomerales</taxon>
        <taxon>Glomeraceae</taxon>
        <taxon>Rhizophagus</taxon>
    </lineage>
</organism>
<evidence type="ECO:0000256" key="5">
    <source>
        <dbReference type="ARBA" id="ARBA00022884"/>
    </source>
</evidence>
<dbReference type="InterPro" id="IPR000504">
    <property type="entry name" value="RRM_dom"/>
</dbReference>
<dbReference type="SUPFAM" id="SSF54928">
    <property type="entry name" value="RNA-binding domain, RBD"/>
    <property type="match status" value="1"/>
</dbReference>
<sequence length="1182" mass="136075">MSKIFIKNIPNDAIPRDVVEALSKYGPVIKVDLKRPKNMRNQNSIFGFAEFEEENDAKNCISFADFHPPDCMGTSLCILPFRENKKGREKSNNAYEIAKFLLSNIEIGNWGEQLSTTHMRERRNNSGFPEQFTFLTEWIYPNYYETPTIYFSKADEALILEGFNLPGESSEERRVKISFRSLAGNSRGIFLDTKNQKDGSMSLYISLKQPPYLYCKAGELVKAEKMGITSWYQEEQDFWIRTFDWTGNVNILGRCLVYRLTFSDNLDQLRDVLNNFVIRGVPRPIPQCVVKCIELNYSRHYFDEICQILPFKICFLLESLVSYGKLTFYEIEEELGEQLVELIYYENQEMMTWHSLNQISTKYWDPFDKRYQERPVSIFKTALKNFCDKFNVWRPSDPLANNSRCVWVNHATITPTKMYFDGPNYESSNRILRLYEDKIDRFLRVSFMDENLDRLYVNKYESIDIIRRIVTILNTGICLAGRHYEFLAFSSSQLKEASCWFVASDGEFNANFIRDNMGDFSGIQAPSLYAARMGQCFTSTVGTLILNQDQIVVIPDITRNDYNFSDGCGKISESLAKRAAKRYWGKKPKDKEIPSVFQIRFGGCKGVVAVDPSLEGDVLCIRPSQKKFIAPSSILEIVKTVKNPLPGHLNRQIILLLSALGVQDDVFITLQNEMRADIDSMMTNEEKAREIVKRNIGTRECSHVMRTILSMIDAGMMRGTVDPFLKALLECKRVFALKSLRYKARILMPKSFLLLGVIDESGILEEGEIFIQTSTIVSEHQTFDSANNKVQREHKVWTGQAMITRNPCLHPGDIRKVQAVDVPELSHLRNCVVFSQKGDRPLPNLLSGGDLDGDEFFVCFDERIRINSNEDPMNYDPPDRKIIEDRPVKISDVCDFFKDFMLNDRLGQIGNLHLAFADHSIGGVRSEECIKLAELHSKAVDFNKTGVPVDDSLPSISKYPDFMEHKFKESYRSGKILGRLYRNIKIDKPNSDPLLKYNAEDIATNEDFMFDGFEDYIDEAIVFRDNYNGEIRNLMKKYRVKTEAEILTAQLLGYKRTDGRKKQDIREAIAGTISHIIHNYRKRFLIGLTQDTNDDNDSDDTTPFSLYIPIPINDESKAKACAWYHVTYNQEEHPDRGGKTCLLSFPWVVADVLLEIRIDKHLEMMSNLIRDLDVSSLENYIG</sequence>
<dbReference type="Gene3D" id="3.30.70.330">
    <property type="match status" value="1"/>
</dbReference>
<reference evidence="9 10" key="1">
    <citation type="submission" date="2016-04" db="EMBL/GenBank/DDBJ databases">
        <title>Genome analyses suggest a sexual origin of heterokaryosis in a supposedly ancient asexual fungus.</title>
        <authorList>
            <person name="Ropars J."/>
            <person name="Sedzielewska K."/>
            <person name="Noel J."/>
            <person name="Charron P."/>
            <person name="Farinelli L."/>
            <person name="Marton T."/>
            <person name="Kruger M."/>
            <person name="Pelin A."/>
            <person name="Brachmann A."/>
            <person name="Corradi N."/>
        </authorList>
    </citation>
    <scope>NUCLEOTIDE SEQUENCE [LARGE SCALE GENOMIC DNA]</scope>
    <source>
        <strain evidence="9 10">A5</strain>
    </source>
</reference>
<dbReference type="OrthoDB" id="6513042at2759"/>
<evidence type="ECO:0000256" key="2">
    <source>
        <dbReference type="ARBA" id="ARBA00022484"/>
    </source>
</evidence>
<dbReference type="VEuPathDB" id="FungiDB:FUN_008252"/>
<keyword evidence="5 8" id="KW-0694">RNA-binding</keyword>
<dbReference type="InterPro" id="IPR035979">
    <property type="entry name" value="RBD_domain_sf"/>
</dbReference>
<dbReference type="Pfam" id="PF26253">
    <property type="entry name" value="RdRP_head"/>
    <property type="match status" value="1"/>
</dbReference>
<evidence type="ECO:0000256" key="3">
    <source>
        <dbReference type="ARBA" id="ARBA00022679"/>
    </source>
</evidence>
<dbReference type="InterPro" id="IPR007855">
    <property type="entry name" value="RDRP"/>
</dbReference>
<dbReference type="InterPro" id="IPR058752">
    <property type="entry name" value="RDRP_C_head"/>
</dbReference>
<gene>
    <name evidence="9" type="ORF">RhiirA5_465905</name>
</gene>
<evidence type="ECO:0000256" key="4">
    <source>
        <dbReference type="ARBA" id="ARBA00022695"/>
    </source>
</evidence>